<dbReference type="AlphaFoldDB" id="A0A6H5ITB8"/>
<feature type="non-terminal residue" evidence="1">
    <location>
        <position position="1"/>
    </location>
</feature>
<protein>
    <submittedName>
        <fullName evidence="1">Uncharacterized protein</fullName>
    </submittedName>
</protein>
<dbReference type="Proteomes" id="UP000479190">
    <property type="component" value="Unassembled WGS sequence"/>
</dbReference>
<accession>A0A6H5ITB8</accession>
<gene>
    <name evidence="1" type="ORF">TBRA_LOCUS10857</name>
</gene>
<sequence>ALPLSVYKILMPRSTCYDPVPQSRNRNEVRTASQKLCDLAVLHALAHRWDIYLLVNRLVTSQPFNRRTELQARTQLLHGHDTTFHRCHTASLTHLNSTAATQLLHEQLFNLGCHTASPRSTTHERPRPKLYLSQRLSTLPTTRPYSLAVLLRIVCVCTVTQIHYASSARRSIRTDRSALQCTWSEQHVRENYFTNVRDNLWKQESPQQKHLTIDKISIKYI</sequence>
<reference evidence="1 2" key="1">
    <citation type="submission" date="2020-02" db="EMBL/GenBank/DDBJ databases">
        <authorList>
            <person name="Ferguson B K."/>
        </authorList>
    </citation>
    <scope>NUCLEOTIDE SEQUENCE [LARGE SCALE GENOMIC DNA]</scope>
</reference>
<evidence type="ECO:0000313" key="2">
    <source>
        <dbReference type="Proteomes" id="UP000479190"/>
    </source>
</evidence>
<keyword evidence="2" id="KW-1185">Reference proteome</keyword>
<proteinExistence type="predicted"/>
<dbReference type="EMBL" id="CADCXV010000939">
    <property type="protein sequence ID" value="CAB0039098.1"/>
    <property type="molecule type" value="Genomic_DNA"/>
</dbReference>
<organism evidence="1 2">
    <name type="scientific">Trichogramma brassicae</name>
    <dbReference type="NCBI Taxonomy" id="86971"/>
    <lineage>
        <taxon>Eukaryota</taxon>
        <taxon>Metazoa</taxon>
        <taxon>Ecdysozoa</taxon>
        <taxon>Arthropoda</taxon>
        <taxon>Hexapoda</taxon>
        <taxon>Insecta</taxon>
        <taxon>Pterygota</taxon>
        <taxon>Neoptera</taxon>
        <taxon>Endopterygota</taxon>
        <taxon>Hymenoptera</taxon>
        <taxon>Apocrita</taxon>
        <taxon>Proctotrupomorpha</taxon>
        <taxon>Chalcidoidea</taxon>
        <taxon>Trichogrammatidae</taxon>
        <taxon>Trichogramma</taxon>
    </lineage>
</organism>
<name>A0A6H5ITB8_9HYME</name>
<evidence type="ECO:0000313" key="1">
    <source>
        <dbReference type="EMBL" id="CAB0039098.1"/>
    </source>
</evidence>